<dbReference type="EMBL" id="FR695865">
    <property type="protein sequence ID" value="CBX27268.1"/>
    <property type="molecule type" value="Genomic_DNA"/>
</dbReference>
<evidence type="ECO:0000313" key="2">
    <source>
        <dbReference type="EMBL" id="CBX27268.1"/>
    </source>
</evidence>
<protein>
    <recommendedName>
        <fullName evidence="1">Carboxymuconolactone decarboxylase-like domain-containing protein</fullName>
    </recommendedName>
</protein>
<dbReference type="PANTHER" id="PTHR33570:SF2">
    <property type="entry name" value="CARBOXYMUCONOLACTONE DECARBOXYLASE-LIKE DOMAIN-CONTAINING PROTEIN"/>
    <property type="match status" value="1"/>
</dbReference>
<dbReference type="InterPro" id="IPR052512">
    <property type="entry name" value="4CMD/NDH-1_regulator"/>
</dbReference>
<feature type="domain" description="Carboxymuconolactone decarboxylase-like" evidence="1">
    <location>
        <begin position="45"/>
        <end position="101"/>
    </location>
</feature>
<dbReference type="InterPro" id="IPR003779">
    <property type="entry name" value="CMD-like"/>
</dbReference>
<dbReference type="InterPro" id="IPR029032">
    <property type="entry name" value="AhpD-like"/>
</dbReference>
<name>E1Y9M4_9BACT</name>
<organism evidence="2">
    <name type="scientific">uncultured Desulfobacterium sp</name>
    <dbReference type="NCBI Taxonomy" id="201089"/>
    <lineage>
        <taxon>Bacteria</taxon>
        <taxon>Pseudomonadati</taxon>
        <taxon>Thermodesulfobacteriota</taxon>
        <taxon>Desulfobacteria</taxon>
        <taxon>Desulfobacterales</taxon>
        <taxon>Desulfobacteriaceae</taxon>
        <taxon>Desulfobacterium</taxon>
        <taxon>environmental samples</taxon>
    </lineage>
</organism>
<dbReference type="PANTHER" id="PTHR33570">
    <property type="entry name" value="4-CARBOXYMUCONOLACTONE DECARBOXYLASE FAMILY PROTEIN"/>
    <property type="match status" value="1"/>
</dbReference>
<dbReference type="Pfam" id="PF02627">
    <property type="entry name" value="CMD"/>
    <property type="match status" value="1"/>
</dbReference>
<gene>
    <name evidence="2" type="ORF">N47_I06880</name>
</gene>
<evidence type="ECO:0000259" key="1">
    <source>
        <dbReference type="Pfam" id="PF02627"/>
    </source>
</evidence>
<sequence>MEDDVFEKTKKTAALYFKDVEGERPYELWKSFDKKLANDLSLFITGRMYAREKISHTTRQLVTVAALTVLSHLDELKLHIQAALNVGCAPEEIAEVIFQTSTLRRRSGNEFGFESLKSCIGRKRNVACFVNGFKYNDIFVKSPQTVMPEFLRHPEATETSGFQLLPE</sequence>
<proteinExistence type="predicted"/>
<dbReference type="GO" id="GO:0051920">
    <property type="term" value="F:peroxiredoxin activity"/>
    <property type="evidence" value="ECO:0007669"/>
    <property type="project" value="InterPro"/>
</dbReference>
<dbReference type="AlphaFoldDB" id="E1Y9M4"/>
<dbReference type="Gene3D" id="1.20.1290.10">
    <property type="entry name" value="AhpD-like"/>
    <property type="match status" value="1"/>
</dbReference>
<dbReference type="SUPFAM" id="SSF69118">
    <property type="entry name" value="AhpD-like"/>
    <property type="match status" value="1"/>
</dbReference>
<accession>E1Y9M4</accession>
<reference evidence="2" key="1">
    <citation type="journal article" date="2011" name="Environ. Microbiol.">
        <title>Genomic insights into the metabolic potential of the polycyclic aromatic hydrocarbon degrading sulfate-reducing Deltaproteobacterium N47.</title>
        <authorList>
            <person name="Bergmann F."/>
            <person name="Selesi D."/>
            <person name="Weinmaier T."/>
            <person name="Tischler P."/>
            <person name="Rattei T."/>
            <person name="Meckenstock R.U."/>
        </authorList>
    </citation>
    <scope>NUCLEOTIDE SEQUENCE</scope>
</reference>